<evidence type="ECO:0000259" key="2">
    <source>
        <dbReference type="PROSITE" id="PS50222"/>
    </source>
</evidence>
<feature type="domain" description="EF-hand" evidence="2">
    <location>
        <begin position="367"/>
        <end position="402"/>
    </location>
</feature>
<name>A0A7S0MXH9_9CHLO</name>
<evidence type="ECO:0000313" key="3">
    <source>
        <dbReference type="EMBL" id="CAD8652295.1"/>
    </source>
</evidence>
<protein>
    <recommendedName>
        <fullName evidence="2">EF-hand domain-containing protein</fullName>
    </recommendedName>
</protein>
<dbReference type="PROSITE" id="PS00018">
    <property type="entry name" value="EF_HAND_1"/>
    <property type="match status" value="2"/>
</dbReference>
<dbReference type="PROSITE" id="PS50222">
    <property type="entry name" value="EF_HAND_2"/>
    <property type="match status" value="2"/>
</dbReference>
<dbReference type="CDD" id="cd00051">
    <property type="entry name" value="EFh"/>
    <property type="match status" value="1"/>
</dbReference>
<dbReference type="GO" id="GO:0005509">
    <property type="term" value="F:calcium ion binding"/>
    <property type="evidence" value="ECO:0007669"/>
    <property type="project" value="InterPro"/>
</dbReference>
<evidence type="ECO:0000256" key="1">
    <source>
        <dbReference type="ARBA" id="ARBA00022837"/>
    </source>
</evidence>
<dbReference type="InterPro" id="IPR002048">
    <property type="entry name" value="EF_hand_dom"/>
</dbReference>
<dbReference type="EMBL" id="HBFA01004750">
    <property type="protein sequence ID" value="CAD8652295.1"/>
    <property type="molecule type" value="Transcribed_RNA"/>
</dbReference>
<reference evidence="3" key="1">
    <citation type="submission" date="2021-01" db="EMBL/GenBank/DDBJ databases">
        <authorList>
            <person name="Corre E."/>
            <person name="Pelletier E."/>
            <person name="Niang G."/>
            <person name="Scheremetjew M."/>
            <person name="Finn R."/>
            <person name="Kale V."/>
            <person name="Holt S."/>
            <person name="Cochrane G."/>
            <person name="Meng A."/>
            <person name="Brown T."/>
            <person name="Cohen L."/>
        </authorList>
    </citation>
    <scope>NUCLEOTIDE SEQUENCE</scope>
    <source>
        <strain evidence="3">CCMP722</strain>
    </source>
</reference>
<dbReference type="InterPro" id="IPR011992">
    <property type="entry name" value="EF-hand-dom_pair"/>
</dbReference>
<dbReference type="PANTHER" id="PTHR24274:SF1">
    <property type="entry name" value="CILIA- AND FLAGELLA-ASSOCIATED PROTEIN 161"/>
    <property type="match status" value="1"/>
</dbReference>
<gene>
    <name evidence="3" type="ORF">POBO1169_LOCUS2419</name>
</gene>
<accession>A0A7S0MXH9</accession>
<dbReference type="AlphaFoldDB" id="A0A7S0MXH9"/>
<dbReference type="GO" id="GO:0031514">
    <property type="term" value="C:motile cilium"/>
    <property type="evidence" value="ECO:0007669"/>
    <property type="project" value="TreeGrafter"/>
</dbReference>
<organism evidence="3">
    <name type="scientific">Pyramimonas obovata</name>
    <dbReference type="NCBI Taxonomy" id="1411642"/>
    <lineage>
        <taxon>Eukaryota</taxon>
        <taxon>Viridiplantae</taxon>
        <taxon>Chlorophyta</taxon>
        <taxon>Pyramimonadophyceae</taxon>
        <taxon>Pyramimonadales</taxon>
        <taxon>Pyramimonadaceae</taxon>
        <taxon>Pyramimonas</taxon>
        <taxon>Pyramimonas incertae sedis</taxon>
    </lineage>
</organism>
<dbReference type="PANTHER" id="PTHR24274">
    <property type="entry name" value="CILIA- AND FLAGELLA-ASSOCIATED PROTEIN 161"/>
    <property type="match status" value="1"/>
</dbReference>
<dbReference type="Pfam" id="PF13499">
    <property type="entry name" value="EF-hand_7"/>
    <property type="match status" value="1"/>
</dbReference>
<sequence>MQYYTKQQLQGAGKYTSPCRNGNWNEDDVNDEHLLKDYLQKKTKGELKLNTLRFRMERALGPVTPSVIADDGLVHFGDMFQVANMMHDVFLSADTEDPDPRPMEHSCNISASKDHSPSMRNTFLMVKYTPPPKVYDAYKNSDEVLHYGQQFYMIANPGLFGEKVDDAGGTQPWYLRSVQLSSTHFSKLAAHQEVSLTHVKGYDCVWQVTDPDPSLRYKLEGQPVKAGVPVMLEHSNTKQHLNVEDLQYWNEFGYEYEVSAHSTARYHRVQVLKKMIGGTPNDLLKKSQEESNNWCFKSCSNVCRLEPSKGIPDMKPLLVKLNRQLAKLGVNGYASLRKCFTGFDVNSNGQLDFDEFMQAMAFCGLAMSKQEGADMLKTFDSNNSGTIDFDEFMNTLKKVDDISA</sequence>
<feature type="domain" description="EF-hand" evidence="2">
    <location>
        <begin position="331"/>
        <end position="366"/>
    </location>
</feature>
<dbReference type="GO" id="GO:0060271">
    <property type="term" value="P:cilium assembly"/>
    <property type="evidence" value="ECO:0007669"/>
    <property type="project" value="TreeGrafter"/>
</dbReference>
<dbReference type="InterPro" id="IPR055325">
    <property type="entry name" value="CF161"/>
</dbReference>
<dbReference type="SUPFAM" id="SSF47473">
    <property type="entry name" value="EF-hand"/>
    <property type="match status" value="1"/>
</dbReference>
<dbReference type="Gene3D" id="1.10.238.10">
    <property type="entry name" value="EF-hand"/>
    <property type="match status" value="1"/>
</dbReference>
<keyword evidence="1" id="KW-0106">Calcium</keyword>
<proteinExistence type="predicted"/>
<dbReference type="Pfam" id="PF24569">
    <property type="entry name" value="CFAP161"/>
    <property type="match status" value="1"/>
</dbReference>
<dbReference type="SMART" id="SM00054">
    <property type="entry name" value="EFh"/>
    <property type="match status" value="2"/>
</dbReference>
<dbReference type="InterPro" id="IPR018247">
    <property type="entry name" value="EF_Hand_1_Ca_BS"/>
</dbReference>